<evidence type="ECO:0000313" key="1">
    <source>
        <dbReference type="EMBL" id="RKX70871.1"/>
    </source>
</evidence>
<dbReference type="EMBL" id="QNBE01000024">
    <property type="protein sequence ID" value="RKX70871.1"/>
    <property type="molecule type" value="Genomic_DNA"/>
</dbReference>
<name>A0A660SLH5_UNCW3</name>
<dbReference type="AlphaFoldDB" id="A0A660SLH5"/>
<reference evidence="1 2" key="1">
    <citation type="submission" date="2018-06" db="EMBL/GenBank/DDBJ databases">
        <title>Extensive metabolic versatility and redundancy in microbially diverse, dynamic hydrothermal sediments.</title>
        <authorList>
            <person name="Dombrowski N."/>
            <person name="Teske A."/>
            <person name="Baker B.J."/>
        </authorList>
    </citation>
    <scope>NUCLEOTIDE SEQUENCE [LARGE SCALE GENOMIC DNA]</scope>
    <source>
        <strain evidence="1">B36_G15</strain>
    </source>
</reference>
<proteinExistence type="predicted"/>
<evidence type="ECO:0000313" key="2">
    <source>
        <dbReference type="Proteomes" id="UP000268469"/>
    </source>
</evidence>
<accession>A0A660SLH5</accession>
<protein>
    <submittedName>
        <fullName evidence="1">Uncharacterized protein</fullName>
    </submittedName>
</protein>
<sequence>MGGLFDAGDRCDIKGVGVILATGWPQTHPTWGIVICDDNNGAPDTIIRKVSGSKVFQDGTGMDSIPLYMRRMGGSGSSTSRKIPFLIVPHFFVTPLLIIQRSGILLLPRETGVCMWW</sequence>
<gene>
    <name evidence="1" type="ORF">DRP53_03490</name>
</gene>
<comment type="caution">
    <text evidence="1">The sequence shown here is derived from an EMBL/GenBank/DDBJ whole genome shotgun (WGS) entry which is preliminary data.</text>
</comment>
<dbReference type="Proteomes" id="UP000268469">
    <property type="component" value="Unassembled WGS sequence"/>
</dbReference>
<organism evidence="1 2">
    <name type="scientific">candidate division WOR-3 bacterium</name>
    <dbReference type="NCBI Taxonomy" id="2052148"/>
    <lineage>
        <taxon>Bacteria</taxon>
        <taxon>Bacteria division WOR-3</taxon>
    </lineage>
</organism>